<evidence type="ECO:0000256" key="4">
    <source>
        <dbReference type="ARBA" id="ARBA00023163"/>
    </source>
</evidence>
<proteinExistence type="predicted"/>
<dbReference type="InterPro" id="IPR000843">
    <property type="entry name" value="HTH_LacI"/>
</dbReference>
<dbReference type="SUPFAM" id="SSF53822">
    <property type="entry name" value="Periplasmic binding protein-like I"/>
    <property type="match status" value="1"/>
</dbReference>
<keyword evidence="3" id="KW-0238">DNA-binding</keyword>
<dbReference type="Gene3D" id="3.40.50.2300">
    <property type="match status" value="2"/>
</dbReference>
<dbReference type="AlphaFoldDB" id="A0A329YIP6"/>
<organism evidence="6 7">
    <name type="scientific">Rhizobium tropici</name>
    <dbReference type="NCBI Taxonomy" id="398"/>
    <lineage>
        <taxon>Bacteria</taxon>
        <taxon>Pseudomonadati</taxon>
        <taxon>Pseudomonadota</taxon>
        <taxon>Alphaproteobacteria</taxon>
        <taxon>Hyphomicrobiales</taxon>
        <taxon>Rhizobiaceae</taxon>
        <taxon>Rhizobium/Agrobacterium group</taxon>
        <taxon>Rhizobium</taxon>
    </lineage>
</organism>
<dbReference type="Pfam" id="PF00356">
    <property type="entry name" value="LacI"/>
    <property type="match status" value="1"/>
</dbReference>
<evidence type="ECO:0000313" key="6">
    <source>
        <dbReference type="EMBL" id="RAX40330.1"/>
    </source>
</evidence>
<evidence type="ECO:0000259" key="5">
    <source>
        <dbReference type="PROSITE" id="PS50932"/>
    </source>
</evidence>
<dbReference type="CDD" id="cd01392">
    <property type="entry name" value="HTH_LacI"/>
    <property type="match status" value="1"/>
</dbReference>
<evidence type="ECO:0000256" key="1">
    <source>
        <dbReference type="ARBA" id="ARBA00022491"/>
    </source>
</evidence>
<gene>
    <name evidence="6" type="ORF">DQ393_17065</name>
</gene>
<comment type="caution">
    <text evidence="6">The sequence shown here is derived from an EMBL/GenBank/DDBJ whole genome shotgun (WGS) entry which is preliminary data.</text>
</comment>
<dbReference type="SUPFAM" id="SSF47413">
    <property type="entry name" value="lambda repressor-like DNA-binding domains"/>
    <property type="match status" value="1"/>
</dbReference>
<dbReference type="PROSITE" id="PS00356">
    <property type="entry name" value="HTH_LACI_1"/>
    <property type="match status" value="1"/>
</dbReference>
<dbReference type="RefSeq" id="WP_112342933.1">
    <property type="nucleotide sequence ID" value="NZ_QMKK01000042.1"/>
</dbReference>
<dbReference type="Proteomes" id="UP000251205">
    <property type="component" value="Unassembled WGS sequence"/>
</dbReference>
<reference evidence="6 7" key="1">
    <citation type="submission" date="2018-06" db="EMBL/GenBank/DDBJ databases">
        <title>Whole Genome Sequence of an efficient microsymbiont, Rhizobium tropici.</title>
        <authorList>
            <person name="Srinivasan R."/>
            <person name="Singh H.V."/>
            <person name="Srivastava R."/>
            <person name="Kumari B."/>
            <person name="Radhakrishna A."/>
        </authorList>
    </citation>
    <scope>NUCLEOTIDE SEQUENCE [LARGE SCALE GENOMIC DNA]</scope>
    <source>
        <strain evidence="6 7">IGFRI Rhizo-19</strain>
    </source>
</reference>
<dbReference type="Gene3D" id="1.10.260.40">
    <property type="entry name" value="lambda repressor-like DNA-binding domains"/>
    <property type="match status" value="1"/>
</dbReference>
<feature type="domain" description="HTH lacI-type" evidence="5">
    <location>
        <begin position="24"/>
        <end position="78"/>
    </location>
</feature>
<keyword evidence="2" id="KW-0805">Transcription regulation</keyword>
<evidence type="ECO:0000256" key="2">
    <source>
        <dbReference type="ARBA" id="ARBA00023015"/>
    </source>
</evidence>
<dbReference type="OrthoDB" id="8433438at2"/>
<dbReference type="GO" id="GO:0000976">
    <property type="term" value="F:transcription cis-regulatory region binding"/>
    <property type="evidence" value="ECO:0007669"/>
    <property type="project" value="TreeGrafter"/>
</dbReference>
<dbReference type="InterPro" id="IPR046335">
    <property type="entry name" value="LacI/GalR-like_sensor"/>
</dbReference>
<name>A0A329YIP6_RHITR</name>
<dbReference type="InterPro" id="IPR010982">
    <property type="entry name" value="Lambda_DNA-bd_dom_sf"/>
</dbReference>
<evidence type="ECO:0000256" key="3">
    <source>
        <dbReference type="ARBA" id="ARBA00023125"/>
    </source>
</evidence>
<protein>
    <submittedName>
        <fullName evidence="6">LacI family transcriptional regulator</fullName>
    </submittedName>
</protein>
<dbReference type="CDD" id="cd06288">
    <property type="entry name" value="PBP1_sucrose_transcription_regulator"/>
    <property type="match status" value="1"/>
</dbReference>
<sequence>MDYTSWESAFSREETLPGELSERITIYDVATAAGVSIATASKALNDTGRISAETRIRIREIAQELGFRPNSLARSLTSKRSFTVGLLTNDTYGRFTLPVMAGISEGLIDHGVSVFLCTMEDNPELAKVHLDAMLDKRVDGIIATGKRVDKQLPVDLSNLPVPIVYALTAGPDDAVTLVPDDWQGAREAVVHLIATGRKRIAHITGPASFRVVQERAAAFTETLKSAGLPVPEVKHGSWSELWGHQAIEQLWDAGGRPDGIFCGNDQIARGVVDALRERQVRVPVDVSIVGFDNWEIVAEQTRPPLTTIDMNLKELGRQAGQVLVRLVNGDQVEKGLWKLPCTLVVRGS</sequence>
<dbReference type="InterPro" id="IPR028082">
    <property type="entry name" value="Peripla_BP_I"/>
</dbReference>
<dbReference type="PANTHER" id="PTHR30146">
    <property type="entry name" value="LACI-RELATED TRANSCRIPTIONAL REPRESSOR"/>
    <property type="match status" value="1"/>
</dbReference>
<dbReference type="PANTHER" id="PTHR30146:SF148">
    <property type="entry name" value="HTH-TYPE TRANSCRIPTIONAL REPRESSOR PURR-RELATED"/>
    <property type="match status" value="1"/>
</dbReference>
<dbReference type="PROSITE" id="PS50932">
    <property type="entry name" value="HTH_LACI_2"/>
    <property type="match status" value="1"/>
</dbReference>
<evidence type="ECO:0000313" key="7">
    <source>
        <dbReference type="Proteomes" id="UP000251205"/>
    </source>
</evidence>
<keyword evidence="4" id="KW-0804">Transcription</keyword>
<dbReference type="SMART" id="SM00354">
    <property type="entry name" value="HTH_LACI"/>
    <property type="match status" value="1"/>
</dbReference>
<dbReference type="Pfam" id="PF13377">
    <property type="entry name" value="Peripla_BP_3"/>
    <property type="match status" value="1"/>
</dbReference>
<dbReference type="GO" id="GO:0003700">
    <property type="term" value="F:DNA-binding transcription factor activity"/>
    <property type="evidence" value="ECO:0007669"/>
    <property type="project" value="TreeGrafter"/>
</dbReference>
<accession>A0A329YIP6</accession>
<dbReference type="EMBL" id="QMKK01000042">
    <property type="protein sequence ID" value="RAX40330.1"/>
    <property type="molecule type" value="Genomic_DNA"/>
</dbReference>
<keyword evidence="1" id="KW-0678">Repressor</keyword>